<dbReference type="OrthoDB" id="9862332at2"/>
<comment type="caution">
    <text evidence="1">The sequence shown here is derived from an EMBL/GenBank/DDBJ whole genome shotgun (WGS) entry which is preliminary data.</text>
</comment>
<dbReference type="RefSeq" id="WP_058464425.1">
    <property type="nucleotide sequence ID" value="NZ_CAAAIH010000074.1"/>
</dbReference>
<reference evidence="1 2" key="1">
    <citation type="submission" date="2015-11" db="EMBL/GenBank/DDBJ databases">
        <title>Genomic analysis of 38 Legionella species identifies large and diverse effector repertoires.</title>
        <authorList>
            <person name="Burstein D."/>
            <person name="Amaro F."/>
            <person name="Zusman T."/>
            <person name="Lifshitz Z."/>
            <person name="Cohen O."/>
            <person name="Gilbert J.A."/>
            <person name="Pupko T."/>
            <person name="Shuman H.A."/>
            <person name="Segal G."/>
        </authorList>
    </citation>
    <scope>NUCLEOTIDE SEQUENCE [LARGE SCALE GENOMIC DNA]</scope>
    <source>
        <strain evidence="1 2">SC-63-C7</strain>
    </source>
</reference>
<keyword evidence="2" id="KW-1185">Reference proteome</keyword>
<dbReference type="PATRIC" id="fig|45074.5.peg.3488"/>
<sequence>MSIFTSRMMAAFTPSDLFINLYGSIMSEYDKEPHNSGAYDELAEIVESANEEGILSVIMRNEKTLYLFPITDIPQKDDFLLQLTSNSKQILQYEFKKWFGPKEVYDALIPQDQEITQVLLQYFSYLFFVHHLSFAKGRSNCLYLKISPGKKLTEWLIKIGKKDIKPMLNLIKNKPPVEFFDSITTIMVETSVTDKDEINLFLKEHIDTLIKYEHIAWLGALEIEDPQLQWPSDLNDLDVFNEWFQIEIYDDVVSLGSIADQDVGQ</sequence>
<name>A0A0W0YFG5_9GAMM</name>
<accession>A0A0W0YFG5</accession>
<evidence type="ECO:0000313" key="1">
    <source>
        <dbReference type="EMBL" id="KTD55690.1"/>
    </source>
</evidence>
<dbReference type="EMBL" id="LNYU01000085">
    <property type="protein sequence ID" value="KTD55690.1"/>
    <property type="molecule type" value="Genomic_DNA"/>
</dbReference>
<dbReference type="Proteomes" id="UP000054703">
    <property type="component" value="Unassembled WGS sequence"/>
</dbReference>
<protein>
    <submittedName>
        <fullName evidence="1">Uncharacterized protein</fullName>
    </submittedName>
</protein>
<proteinExistence type="predicted"/>
<evidence type="ECO:0000313" key="2">
    <source>
        <dbReference type="Proteomes" id="UP000054703"/>
    </source>
</evidence>
<organism evidence="1 2">
    <name type="scientific">Legionella santicrucis</name>
    <dbReference type="NCBI Taxonomy" id="45074"/>
    <lineage>
        <taxon>Bacteria</taxon>
        <taxon>Pseudomonadati</taxon>
        <taxon>Pseudomonadota</taxon>
        <taxon>Gammaproteobacteria</taxon>
        <taxon>Legionellales</taxon>
        <taxon>Legionellaceae</taxon>
        <taxon>Legionella</taxon>
    </lineage>
</organism>
<gene>
    <name evidence="1" type="ORF">Lsan_3242</name>
</gene>
<dbReference type="AlphaFoldDB" id="A0A0W0YFG5"/>